<dbReference type="Gene3D" id="1.10.238.10">
    <property type="entry name" value="EF-hand"/>
    <property type="match status" value="1"/>
</dbReference>
<feature type="coiled-coil region" evidence="1">
    <location>
        <begin position="500"/>
        <end position="534"/>
    </location>
</feature>
<dbReference type="PROSITE" id="PS00018">
    <property type="entry name" value="EF_HAND_1"/>
    <property type="match status" value="1"/>
</dbReference>
<dbReference type="EMBL" id="LSYV01000029">
    <property type="protein sequence ID" value="KXZ48424.1"/>
    <property type="molecule type" value="Genomic_DNA"/>
</dbReference>
<accession>A0A150GF20</accession>
<feature type="coiled-coil region" evidence="1">
    <location>
        <begin position="399"/>
        <end position="426"/>
    </location>
</feature>
<dbReference type="PANTHER" id="PTHR43941">
    <property type="entry name" value="STRUCTURAL MAINTENANCE OF CHROMOSOMES PROTEIN 2"/>
    <property type="match status" value="1"/>
</dbReference>
<feature type="coiled-coil region" evidence="1">
    <location>
        <begin position="828"/>
        <end position="859"/>
    </location>
</feature>
<proteinExistence type="predicted"/>
<feature type="compositionally biased region" description="Low complexity" evidence="2">
    <location>
        <begin position="954"/>
        <end position="968"/>
    </location>
</feature>
<dbReference type="InterPro" id="IPR002048">
    <property type="entry name" value="EF_hand_dom"/>
</dbReference>
<evidence type="ECO:0000313" key="5">
    <source>
        <dbReference type="Proteomes" id="UP000075714"/>
    </source>
</evidence>
<dbReference type="AlphaFoldDB" id="A0A150GF20"/>
<dbReference type="PROSITE" id="PS50222">
    <property type="entry name" value="EF_HAND_2"/>
    <property type="match status" value="1"/>
</dbReference>
<name>A0A150GF20_GONPE</name>
<protein>
    <recommendedName>
        <fullName evidence="3">EF-hand domain-containing protein</fullName>
    </recommendedName>
</protein>
<keyword evidence="5" id="KW-1185">Reference proteome</keyword>
<feature type="region of interest" description="Disordered" evidence="2">
    <location>
        <begin position="954"/>
        <end position="985"/>
    </location>
</feature>
<organism evidence="4 5">
    <name type="scientific">Gonium pectorale</name>
    <name type="common">Green alga</name>
    <dbReference type="NCBI Taxonomy" id="33097"/>
    <lineage>
        <taxon>Eukaryota</taxon>
        <taxon>Viridiplantae</taxon>
        <taxon>Chlorophyta</taxon>
        <taxon>core chlorophytes</taxon>
        <taxon>Chlorophyceae</taxon>
        <taxon>CS clade</taxon>
        <taxon>Chlamydomonadales</taxon>
        <taxon>Volvocaceae</taxon>
        <taxon>Gonium</taxon>
    </lineage>
</organism>
<feature type="domain" description="EF-hand" evidence="3">
    <location>
        <begin position="14"/>
        <end position="49"/>
    </location>
</feature>
<comment type="caution">
    <text evidence="4">The sequence shown here is derived from an EMBL/GenBank/DDBJ whole genome shotgun (WGS) entry which is preliminary data.</text>
</comment>
<feature type="coiled-coil region" evidence="1">
    <location>
        <begin position="564"/>
        <end position="598"/>
    </location>
</feature>
<keyword evidence="1" id="KW-0175">Coiled coil</keyword>
<feature type="compositionally biased region" description="Low complexity" evidence="2">
    <location>
        <begin position="1009"/>
        <end position="1023"/>
    </location>
</feature>
<feature type="coiled-coil region" evidence="1">
    <location>
        <begin position="751"/>
        <end position="789"/>
    </location>
</feature>
<dbReference type="PANTHER" id="PTHR43941:SF1">
    <property type="entry name" value="STRUCTURAL MAINTENANCE OF CHROMOSOMES PROTEIN 2"/>
    <property type="match status" value="1"/>
</dbReference>
<evidence type="ECO:0000256" key="2">
    <source>
        <dbReference type="SAM" id="MobiDB-lite"/>
    </source>
</evidence>
<evidence type="ECO:0000256" key="1">
    <source>
        <dbReference type="SAM" id="Coils"/>
    </source>
</evidence>
<gene>
    <name evidence="4" type="ORF">GPECTOR_28g832</name>
</gene>
<feature type="region of interest" description="Disordered" evidence="2">
    <location>
        <begin position="1000"/>
        <end position="1112"/>
    </location>
</feature>
<dbReference type="Proteomes" id="UP000075714">
    <property type="component" value="Unassembled WGS sequence"/>
</dbReference>
<dbReference type="STRING" id="33097.A0A150GF20"/>
<dbReference type="Gene3D" id="6.10.140.910">
    <property type="match status" value="1"/>
</dbReference>
<dbReference type="InterPro" id="IPR018247">
    <property type="entry name" value="EF_Hand_1_Ca_BS"/>
</dbReference>
<reference evidence="5" key="1">
    <citation type="journal article" date="2016" name="Nat. Commun.">
        <title>The Gonium pectorale genome demonstrates co-option of cell cycle regulation during the evolution of multicellularity.</title>
        <authorList>
            <person name="Hanschen E.R."/>
            <person name="Marriage T.N."/>
            <person name="Ferris P.J."/>
            <person name="Hamaji T."/>
            <person name="Toyoda A."/>
            <person name="Fujiyama A."/>
            <person name="Neme R."/>
            <person name="Noguchi H."/>
            <person name="Minakuchi Y."/>
            <person name="Suzuki M."/>
            <person name="Kawai-Toyooka H."/>
            <person name="Smith D.R."/>
            <person name="Sparks H."/>
            <person name="Anderson J."/>
            <person name="Bakaric R."/>
            <person name="Luria V."/>
            <person name="Karger A."/>
            <person name="Kirschner M.W."/>
            <person name="Durand P.M."/>
            <person name="Michod R.E."/>
            <person name="Nozaki H."/>
            <person name="Olson B.J."/>
        </authorList>
    </citation>
    <scope>NUCLEOTIDE SEQUENCE [LARGE SCALE GENOMIC DNA]</scope>
    <source>
        <strain evidence="5">NIES-2863</strain>
    </source>
</reference>
<evidence type="ECO:0000259" key="3">
    <source>
        <dbReference type="PROSITE" id="PS50222"/>
    </source>
</evidence>
<dbReference type="GO" id="GO:0005509">
    <property type="term" value="F:calcium ion binding"/>
    <property type="evidence" value="ECO:0007669"/>
    <property type="project" value="InterPro"/>
</dbReference>
<evidence type="ECO:0000313" key="4">
    <source>
        <dbReference type="EMBL" id="KXZ48424.1"/>
    </source>
</evidence>
<dbReference type="OrthoDB" id="535491at2759"/>
<sequence>MAQRGGPSKAQQDQWNEKAMQLLKRHDQNGDGLLDPREMASAINELCGTHGFSARSLTASLGLDQKLENSSYRWSPVEFCELYRRAMLMADSGESAAPRGGAGGMDRLVGQAVDALRDLDARAEASLKQCYNNYCRLTVGGAGRMMMDGDLKINSGQWHQLCSDVGLAQPVGPVSTTDLANIFNAAAQRTSGLTLKQFLTALAMISPDLTTLTNHMVAQLGPQMKPRAGTDAPQPASFPLRNLDLRATQAAAAQSLWGNAGSALTTASALMKATGGGGGGSLGGAPGSGGFTIEIEETLRTTTRNTGGLASPAANGGGNLRGSANAEQLAPIVGGPITAKLGPANGLKRSSLSTVGASGGGSLTAGLFNGGGGGGGVTAGLRNGGSTNAQKSLEMPSNQMVLLDRLSAAEARITQLEQQQAFAREMMAAASQGGGGGGYGGGGRGDAGGAVSAASGPQVAALEAKIAALEAELSRVAPGANAPRLVSEVRDDLELLGSKVEALSKTFERANKRIESAEAAAKAAEENVRALQAPVTETNSALASLRQITDQLKAAQTSKESELMQQLVTRISGTEAQLESLQNELRKVVRESKLAAALPSKEAIAAAVAAAGPSAVAAVTGADGARRRRVARAIKLLCEAMDNLKRRVNQIAGSNHLNPIDFPTRNELSEVKRVIMMDIADIDNKYAKVQKDVSMLSLKLPALEKKVEGSALGSGTEVVNRLVSMGMARLADVKDTENYMVDRGAGVNKQFENLKRDMQDFQSDLQANMEKLVTQFNQINRQLIEAKREAAAPGVATVAAAVGGGGGGAAASTAATAASAAATAAQTASDARAAVERERADRERETRELRERLARAESHLGGALGELQTVVGAELSSIKEVLTQLEAAMNASDGEAIRLIRELDSGLNGALAALERSTAEQNDMTGKVIMKMARQITEMQVKLRELATALVNSHQASAHGGGSQQQQHAPPPPQLQQITRERSDSDTALPFAARLLAQQQAGGGGYGGADSPSGAPASPSLAARQLQQRTSMNGGNGMGLLAGRGGGGGDGSGRASTPLTAESLAMLNGGGGGRNVGASPARGMLAADPPPPPGSGGRGGTRVSDAGGKGGR</sequence>
<feature type="compositionally biased region" description="Gly residues" evidence="2">
    <location>
        <begin position="1034"/>
        <end position="1052"/>
    </location>
</feature>